<comment type="subcellular location">
    <subcellularLocation>
        <location evidence="10">Cell membrane</location>
        <topology evidence="10">Peripheral membrane protein</topology>
        <orientation evidence="10">Cytoplasmic side</orientation>
    </subcellularLocation>
    <subcellularLocation>
        <location evidence="10">Cytoplasm</location>
    </subcellularLocation>
</comment>
<comment type="caution">
    <text evidence="13">The sequence shown here is derived from an EMBL/GenBank/DDBJ whole genome shotgun (WGS) entry which is preliminary data.</text>
</comment>
<evidence type="ECO:0000256" key="5">
    <source>
        <dbReference type="ARBA" id="ARBA00023134"/>
    </source>
</evidence>
<keyword evidence="3 10" id="KW-0547">Nucleotide-binding</keyword>
<evidence type="ECO:0000256" key="11">
    <source>
        <dbReference type="SAM" id="MobiDB-lite"/>
    </source>
</evidence>
<dbReference type="InterPro" id="IPR027417">
    <property type="entry name" value="P-loop_NTPase"/>
</dbReference>
<dbReference type="GO" id="GO:0005737">
    <property type="term" value="C:cytoplasm"/>
    <property type="evidence" value="ECO:0007669"/>
    <property type="project" value="UniProtKB-SubCell"/>
</dbReference>
<organism evidence="13 14">
    <name type="scientific">Reinekea blandensis MED297</name>
    <dbReference type="NCBI Taxonomy" id="314283"/>
    <lineage>
        <taxon>Bacteria</taxon>
        <taxon>Pseudomonadati</taxon>
        <taxon>Pseudomonadota</taxon>
        <taxon>Gammaproteobacteria</taxon>
        <taxon>Oceanospirillales</taxon>
        <taxon>Saccharospirillaceae</taxon>
        <taxon>Reinekea</taxon>
    </lineage>
</organism>
<name>A4BAK3_9GAMM</name>
<evidence type="ECO:0000256" key="1">
    <source>
        <dbReference type="ARBA" id="ARBA00022475"/>
    </source>
</evidence>
<evidence type="ECO:0000256" key="9">
    <source>
        <dbReference type="ARBA" id="ARBA00053570"/>
    </source>
</evidence>
<sequence length="330" mass="35705">MFGFSKRKDKQPSQESQNNDSKPSWFQRVKNGLSKTRSGFSNGLATALLGRKTLDDDTLEELETLLLSSDVGIEATQTILDDLVERTSRKELNDNNALMNALRETLVEQLTPVEQPLQIDTGKQPFVILVVGVNGVGKTTTIGKMTQRFQSEGKSVMLAAGDTFRAAAVEQLQTWGERHNVPVIAQHTGADSASVIFDAVQAAKSRGVDVLIADTAGRLHNKDNLMAELEKVLRVMKKIDDSAPHEVLLVLDAGTGQNAVAQAESFTKAAPLTGIALTKLDGTARGGIIFALARKFGIPVRFIGVGEQAEDLDRFSAQEFVSALLDSDDE</sequence>
<evidence type="ECO:0000256" key="4">
    <source>
        <dbReference type="ARBA" id="ARBA00022801"/>
    </source>
</evidence>
<dbReference type="EC" id="3.6.5.4" evidence="10"/>
<protein>
    <recommendedName>
        <fullName evidence="10">Signal recognition particle receptor FtsY</fullName>
        <shortName evidence="10">SRP receptor</shortName>
        <ecNumber evidence="10">3.6.5.4</ecNumber>
    </recommendedName>
</protein>
<keyword evidence="6 10" id="KW-0472">Membrane</keyword>
<evidence type="ECO:0000256" key="8">
    <source>
        <dbReference type="ARBA" id="ARBA00048027"/>
    </source>
</evidence>
<dbReference type="InterPro" id="IPR013822">
    <property type="entry name" value="Signal_recog_particl_SRP54_hlx"/>
</dbReference>
<dbReference type="GO" id="GO:0005886">
    <property type="term" value="C:plasma membrane"/>
    <property type="evidence" value="ECO:0007669"/>
    <property type="project" value="UniProtKB-SubCell"/>
</dbReference>
<dbReference type="PANTHER" id="PTHR43134:SF1">
    <property type="entry name" value="SIGNAL RECOGNITION PARTICLE RECEPTOR SUBUNIT ALPHA"/>
    <property type="match status" value="1"/>
</dbReference>
<gene>
    <name evidence="10" type="primary">ftsY</name>
    <name evidence="13" type="ORF">MED297_10626</name>
</gene>
<dbReference type="PROSITE" id="PS00300">
    <property type="entry name" value="SRP54"/>
    <property type="match status" value="1"/>
</dbReference>
<keyword evidence="5 10" id="KW-0342">GTP-binding</keyword>
<keyword evidence="2 10" id="KW-0963">Cytoplasm</keyword>
<dbReference type="PANTHER" id="PTHR43134">
    <property type="entry name" value="SIGNAL RECOGNITION PARTICLE RECEPTOR SUBUNIT ALPHA"/>
    <property type="match status" value="1"/>
</dbReference>
<dbReference type="InterPro" id="IPR036225">
    <property type="entry name" value="SRP/SRP_N"/>
</dbReference>
<dbReference type="OrthoDB" id="9804720at2"/>
<reference evidence="13 14" key="1">
    <citation type="submission" date="2006-02" db="EMBL/GenBank/DDBJ databases">
        <authorList>
            <person name="Pinhassi J."/>
            <person name="Pedros-Alio C."/>
            <person name="Ferriera S."/>
            <person name="Johnson J."/>
            <person name="Kravitz S."/>
            <person name="Halpern A."/>
            <person name="Remington K."/>
            <person name="Beeson K."/>
            <person name="Tran B."/>
            <person name="Rogers Y.-H."/>
            <person name="Friedman R."/>
            <person name="Venter J.C."/>
        </authorList>
    </citation>
    <scope>NUCLEOTIDE SEQUENCE [LARGE SCALE GENOMIC DNA]</scope>
    <source>
        <strain evidence="13 14">MED297</strain>
    </source>
</reference>
<dbReference type="GO" id="GO:0005525">
    <property type="term" value="F:GTP binding"/>
    <property type="evidence" value="ECO:0007669"/>
    <property type="project" value="UniProtKB-UniRule"/>
</dbReference>
<dbReference type="InterPro" id="IPR003593">
    <property type="entry name" value="AAA+_ATPase"/>
</dbReference>
<keyword evidence="7 10" id="KW-0675">Receptor</keyword>
<dbReference type="SMART" id="SM00963">
    <property type="entry name" value="SRP54_N"/>
    <property type="match status" value="1"/>
</dbReference>
<evidence type="ECO:0000313" key="13">
    <source>
        <dbReference type="EMBL" id="EAR10959.1"/>
    </source>
</evidence>
<proteinExistence type="inferred from homology"/>
<feature type="compositionally biased region" description="Polar residues" evidence="11">
    <location>
        <begin position="13"/>
        <end position="24"/>
    </location>
</feature>
<evidence type="ECO:0000259" key="12">
    <source>
        <dbReference type="PROSITE" id="PS00300"/>
    </source>
</evidence>
<keyword evidence="4 10" id="KW-0378">Hydrolase</keyword>
<dbReference type="GO" id="GO:0006614">
    <property type="term" value="P:SRP-dependent cotranslational protein targeting to membrane"/>
    <property type="evidence" value="ECO:0007669"/>
    <property type="project" value="InterPro"/>
</dbReference>
<dbReference type="AlphaFoldDB" id="A4BAK3"/>
<evidence type="ECO:0000313" key="14">
    <source>
        <dbReference type="Proteomes" id="UP000005953"/>
    </source>
</evidence>
<dbReference type="SMART" id="SM00962">
    <property type="entry name" value="SRP54"/>
    <property type="match status" value="1"/>
</dbReference>
<comment type="catalytic activity">
    <reaction evidence="8 10">
        <text>GTP + H2O = GDP + phosphate + H(+)</text>
        <dbReference type="Rhea" id="RHEA:19669"/>
        <dbReference type="ChEBI" id="CHEBI:15377"/>
        <dbReference type="ChEBI" id="CHEBI:15378"/>
        <dbReference type="ChEBI" id="CHEBI:37565"/>
        <dbReference type="ChEBI" id="CHEBI:43474"/>
        <dbReference type="ChEBI" id="CHEBI:58189"/>
        <dbReference type="EC" id="3.6.5.4"/>
    </reaction>
</comment>
<dbReference type="CDD" id="cd17874">
    <property type="entry name" value="FtsY"/>
    <property type="match status" value="1"/>
</dbReference>
<feature type="binding site" evidence="10">
    <location>
        <begin position="214"/>
        <end position="218"/>
    </location>
    <ligand>
        <name>GTP</name>
        <dbReference type="ChEBI" id="CHEBI:37565"/>
    </ligand>
</feature>
<dbReference type="GO" id="GO:0003924">
    <property type="term" value="F:GTPase activity"/>
    <property type="evidence" value="ECO:0007669"/>
    <property type="project" value="UniProtKB-UniRule"/>
</dbReference>
<dbReference type="FunFam" id="3.40.50.300:FF:000053">
    <property type="entry name" value="Signal recognition particle receptor FtsY"/>
    <property type="match status" value="1"/>
</dbReference>
<dbReference type="InterPro" id="IPR004390">
    <property type="entry name" value="SR_rcpt_FtsY"/>
</dbReference>
<dbReference type="Pfam" id="PF02881">
    <property type="entry name" value="SRP54_N"/>
    <property type="match status" value="1"/>
</dbReference>
<dbReference type="STRING" id="314283.MED297_10626"/>
<comment type="similarity">
    <text evidence="10">Belongs to the GTP-binding SRP family. FtsY subfamily.</text>
</comment>
<feature type="binding site" evidence="10">
    <location>
        <begin position="278"/>
        <end position="281"/>
    </location>
    <ligand>
        <name>GTP</name>
        <dbReference type="ChEBI" id="CHEBI:37565"/>
    </ligand>
</feature>
<dbReference type="HOGENOM" id="CLU_009301_3_0_6"/>
<dbReference type="InterPro" id="IPR042101">
    <property type="entry name" value="SRP54_N_sf"/>
</dbReference>
<dbReference type="Pfam" id="PF00448">
    <property type="entry name" value="SRP54"/>
    <property type="match status" value="1"/>
</dbReference>
<evidence type="ECO:0000256" key="2">
    <source>
        <dbReference type="ARBA" id="ARBA00022490"/>
    </source>
</evidence>
<dbReference type="FunFam" id="1.20.120.140:FF:000002">
    <property type="entry name" value="Signal recognition particle receptor FtsY"/>
    <property type="match status" value="1"/>
</dbReference>
<feature type="region of interest" description="Disordered" evidence="11">
    <location>
        <begin position="1"/>
        <end position="26"/>
    </location>
</feature>
<dbReference type="HAMAP" id="MF_00920">
    <property type="entry name" value="FtsY"/>
    <property type="match status" value="1"/>
</dbReference>
<dbReference type="RefSeq" id="WP_008041582.1">
    <property type="nucleotide sequence ID" value="NZ_CH724149.1"/>
</dbReference>
<dbReference type="Proteomes" id="UP000005953">
    <property type="component" value="Unassembled WGS sequence"/>
</dbReference>
<comment type="function">
    <text evidence="9 10">Involved in targeting and insertion of nascent membrane proteins into the cytoplasmic membrane. Acts as a receptor for the complex formed by the signal recognition particle (SRP) and the ribosome-nascent chain (RNC). Interaction with SRP-RNC leads to the transfer of the RNC complex to the Sec translocase for insertion into the membrane, the hydrolysis of GTP by both Ffh and FtsY, and the dissociation of the SRP-FtsY complex into the individual components.</text>
</comment>
<dbReference type="InterPro" id="IPR000897">
    <property type="entry name" value="SRP54_GTPase_dom"/>
</dbReference>
<dbReference type="SMART" id="SM00382">
    <property type="entry name" value="AAA"/>
    <property type="match status" value="1"/>
</dbReference>
<evidence type="ECO:0000256" key="10">
    <source>
        <dbReference type="HAMAP-Rule" id="MF_00920"/>
    </source>
</evidence>
<dbReference type="Gene3D" id="3.40.50.300">
    <property type="entry name" value="P-loop containing nucleotide triphosphate hydrolases"/>
    <property type="match status" value="1"/>
</dbReference>
<accession>A4BAK3</accession>
<dbReference type="NCBIfam" id="TIGR00064">
    <property type="entry name" value="ftsY"/>
    <property type="match status" value="1"/>
</dbReference>
<keyword evidence="1 10" id="KW-1003">Cell membrane</keyword>
<evidence type="ECO:0000256" key="6">
    <source>
        <dbReference type="ARBA" id="ARBA00023136"/>
    </source>
</evidence>
<dbReference type="GO" id="GO:0005047">
    <property type="term" value="F:signal recognition particle binding"/>
    <property type="evidence" value="ECO:0007669"/>
    <property type="project" value="TreeGrafter"/>
</dbReference>
<evidence type="ECO:0000256" key="7">
    <source>
        <dbReference type="ARBA" id="ARBA00023170"/>
    </source>
</evidence>
<comment type="subunit">
    <text evidence="10">Part of the signal recognition particle protein translocation system, which is composed of SRP and FtsY. SRP is a ribonucleoprotein composed of Ffh and a 4.5S RNA molecule.</text>
</comment>
<dbReference type="SUPFAM" id="SSF52540">
    <property type="entry name" value="P-loop containing nucleoside triphosphate hydrolases"/>
    <property type="match status" value="1"/>
</dbReference>
<keyword evidence="14" id="KW-1185">Reference proteome</keyword>
<feature type="domain" description="SRP54-type proteins GTP-binding" evidence="12">
    <location>
        <begin position="299"/>
        <end position="312"/>
    </location>
</feature>
<evidence type="ECO:0000256" key="3">
    <source>
        <dbReference type="ARBA" id="ARBA00022741"/>
    </source>
</evidence>
<dbReference type="EMBL" id="AAOE01000002">
    <property type="protein sequence ID" value="EAR10959.1"/>
    <property type="molecule type" value="Genomic_DNA"/>
</dbReference>
<dbReference type="SUPFAM" id="SSF47364">
    <property type="entry name" value="Domain of the SRP/SRP receptor G-proteins"/>
    <property type="match status" value="1"/>
</dbReference>
<feature type="binding site" evidence="10">
    <location>
        <begin position="132"/>
        <end position="139"/>
    </location>
    <ligand>
        <name>GTP</name>
        <dbReference type="ChEBI" id="CHEBI:37565"/>
    </ligand>
</feature>
<dbReference type="Gene3D" id="1.20.120.140">
    <property type="entry name" value="Signal recognition particle SRP54, nucleotide-binding domain"/>
    <property type="match status" value="1"/>
</dbReference>